<gene>
    <name evidence="2" type="ORF">BP5796_03561</name>
</gene>
<dbReference type="InterPro" id="IPR016181">
    <property type="entry name" value="Acyl_CoA_acyltransferase"/>
</dbReference>
<protein>
    <recommendedName>
        <fullName evidence="1">N-acetyltransferase domain-containing protein</fullName>
    </recommendedName>
</protein>
<dbReference type="PROSITE" id="PS51186">
    <property type="entry name" value="GNAT"/>
    <property type="match status" value="1"/>
</dbReference>
<feature type="domain" description="N-acetyltransferase" evidence="1">
    <location>
        <begin position="78"/>
        <end position="232"/>
    </location>
</feature>
<dbReference type="GO" id="GO:0016747">
    <property type="term" value="F:acyltransferase activity, transferring groups other than amino-acyl groups"/>
    <property type="evidence" value="ECO:0007669"/>
    <property type="project" value="InterPro"/>
</dbReference>
<sequence length="243" mass="27613">MPLEVHPVSEADLPRIVRSQYAASHPMDPLHRLIYPSPHPPTEEIYQRTVQRQRKTLNDDNTTWIKVVERDADTGTETIIAAAKWLIWSPAEPTAEEPRWQERVSVSWVQDAEAGRDNVPQGVGVNDQPYVEWVMHEFYQRRRDHMQGPCALLDLCFTDPAWHRRGAGKLLVQWGTERADALGVKCIVEASYPGKQLYESCGFVLTKDVVLNGSEQSPDWASYGTPGYLLMERLAMSRNSSTV</sequence>
<keyword evidence="3" id="KW-1185">Reference proteome</keyword>
<reference evidence="2 3" key="1">
    <citation type="journal article" date="2018" name="IMA Fungus">
        <title>IMA Genome-F 9: Draft genome sequence of Annulohypoxylon stygium, Aspergillus mulundensis, Berkeleyomyces basicola (syn. Thielaviopsis basicola), Ceratocystis smalleyi, two Cercospora beticola strains, Coleophoma cylindrospora, Fusarium fracticaudum, Phialophora cf. hyalina, and Morchella septimelata.</title>
        <authorList>
            <person name="Wingfield B.D."/>
            <person name="Bills G.F."/>
            <person name="Dong Y."/>
            <person name="Huang W."/>
            <person name="Nel W.J."/>
            <person name="Swalarsk-Parry B.S."/>
            <person name="Vaghefi N."/>
            <person name="Wilken P.M."/>
            <person name="An Z."/>
            <person name="de Beer Z.W."/>
            <person name="De Vos L."/>
            <person name="Chen L."/>
            <person name="Duong T.A."/>
            <person name="Gao Y."/>
            <person name="Hammerbacher A."/>
            <person name="Kikkert J.R."/>
            <person name="Li Y."/>
            <person name="Li H."/>
            <person name="Li K."/>
            <person name="Li Q."/>
            <person name="Liu X."/>
            <person name="Ma X."/>
            <person name="Naidoo K."/>
            <person name="Pethybridge S.J."/>
            <person name="Sun J."/>
            <person name="Steenkamp E.T."/>
            <person name="van der Nest M.A."/>
            <person name="van Wyk S."/>
            <person name="Wingfield M.J."/>
            <person name="Xiong C."/>
            <person name="Yue Q."/>
            <person name="Zhang X."/>
        </authorList>
    </citation>
    <scope>NUCLEOTIDE SEQUENCE [LARGE SCALE GENOMIC DNA]</scope>
    <source>
        <strain evidence="2 3">BP5796</strain>
    </source>
</reference>
<dbReference type="PANTHER" id="PTHR42791">
    <property type="entry name" value="GNAT FAMILY ACETYLTRANSFERASE"/>
    <property type="match status" value="1"/>
</dbReference>
<organism evidence="2 3">
    <name type="scientific">Coleophoma crateriformis</name>
    <dbReference type="NCBI Taxonomy" id="565419"/>
    <lineage>
        <taxon>Eukaryota</taxon>
        <taxon>Fungi</taxon>
        <taxon>Dikarya</taxon>
        <taxon>Ascomycota</taxon>
        <taxon>Pezizomycotina</taxon>
        <taxon>Leotiomycetes</taxon>
        <taxon>Helotiales</taxon>
        <taxon>Dermateaceae</taxon>
        <taxon>Coleophoma</taxon>
    </lineage>
</organism>
<dbReference type="Pfam" id="PF00583">
    <property type="entry name" value="Acetyltransf_1"/>
    <property type="match status" value="1"/>
</dbReference>
<dbReference type="OrthoDB" id="2832510at2759"/>
<name>A0A3D8SNJ2_9HELO</name>
<accession>A0A3D8SNJ2</accession>
<dbReference type="EMBL" id="PDLN01000004">
    <property type="protein sequence ID" value="RDW87867.1"/>
    <property type="molecule type" value="Genomic_DNA"/>
</dbReference>
<proteinExistence type="predicted"/>
<evidence type="ECO:0000313" key="2">
    <source>
        <dbReference type="EMBL" id="RDW87867.1"/>
    </source>
</evidence>
<dbReference type="SUPFAM" id="SSF55729">
    <property type="entry name" value="Acyl-CoA N-acyltransferases (Nat)"/>
    <property type="match status" value="1"/>
</dbReference>
<dbReference type="Gene3D" id="3.40.630.30">
    <property type="match status" value="1"/>
</dbReference>
<evidence type="ECO:0000259" key="1">
    <source>
        <dbReference type="PROSITE" id="PS51186"/>
    </source>
</evidence>
<dbReference type="CDD" id="cd04301">
    <property type="entry name" value="NAT_SF"/>
    <property type="match status" value="1"/>
</dbReference>
<dbReference type="Proteomes" id="UP000256328">
    <property type="component" value="Unassembled WGS sequence"/>
</dbReference>
<dbReference type="InterPro" id="IPR000182">
    <property type="entry name" value="GNAT_dom"/>
</dbReference>
<evidence type="ECO:0000313" key="3">
    <source>
        <dbReference type="Proteomes" id="UP000256328"/>
    </source>
</evidence>
<dbReference type="PANTHER" id="PTHR42791:SF14">
    <property type="entry name" value="N-ACETYLTRANSFERASE DOMAIN-CONTAINING PROTEIN"/>
    <property type="match status" value="1"/>
</dbReference>
<dbReference type="AlphaFoldDB" id="A0A3D8SNJ2"/>
<comment type="caution">
    <text evidence="2">The sequence shown here is derived from an EMBL/GenBank/DDBJ whole genome shotgun (WGS) entry which is preliminary data.</text>
</comment>
<dbReference type="InterPro" id="IPR052523">
    <property type="entry name" value="Trichothecene_AcTrans"/>
</dbReference>